<evidence type="ECO:0000256" key="3">
    <source>
        <dbReference type="ARBA" id="ARBA00022475"/>
    </source>
</evidence>
<dbReference type="STRING" id="185761.SAMN05660282_01276"/>
<proteinExistence type="inferred from homology"/>
<feature type="transmembrane region" description="Helical" evidence="7">
    <location>
        <begin position="53"/>
        <end position="71"/>
    </location>
</feature>
<feature type="transmembrane region" description="Helical" evidence="7">
    <location>
        <begin position="194"/>
        <end position="211"/>
    </location>
</feature>
<name>A0A1I2SWC1_9CORY</name>
<dbReference type="Pfam" id="PF09335">
    <property type="entry name" value="VTT_dom"/>
    <property type="match status" value="1"/>
</dbReference>
<feature type="transmembrane region" description="Helical" evidence="7">
    <location>
        <begin position="83"/>
        <end position="104"/>
    </location>
</feature>
<accession>A0A1I2SWC1</accession>
<sequence>MTVFNNTLRIFTWRRAFLALLCLCGIIAVTYFDLPSLATLRQWSEHLGPTFPWVFWVFYVLITQFPIPRTIFTLSSGVLFGPWLGIFIALSATAVSAAISLSVVRELLGDWIRPRLTHPAITKINQRLAQRGWLAVLSLRMIAGVPFSILNYAAAFTAVPLLPFVFATFLGSAPGTIATVVFGDTLAGSMNPKVMLVSGILLVLGIFGLWLDTRLPLPEKNESE</sequence>
<dbReference type="InterPro" id="IPR032816">
    <property type="entry name" value="VTT_dom"/>
</dbReference>
<keyword evidence="3 7" id="KW-1003">Cell membrane</keyword>
<evidence type="ECO:0000256" key="7">
    <source>
        <dbReference type="RuleBase" id="RU366058"/>
    </source>
</evidence>
<organism evidence="9 10">
    <name type="scientific">Corynebacterium spheniscorum</name>
    <dbReference type="NCBI Taxonomy" id="185761"/>
    <lineage>
        <taxon>Bacteria</taxon>
        <taxon>Bacillati</taxon>
        <taxon>Actinomycetota</taxon>
        <taxon>Actinomycetes</taxon>
        <taxon>Mycobacteriales</taxon>
        <taxon>Corynebacteriaceae</taxon>
        <taxon>Corynebacterium</taxon>
    </lineage>
</organism>
<dbReference type="AlphaFoldDB" id="A0A1I2SWC1"/>
<keyword evidence="5 7" id="KW-1133">Transmembrane helix</keyword>
<dbReference type="Proteomes" id="UP000199065">
    <property type="component" value="Unassembled WGS sequence"/>
</dbReference>
<comment type="similarity">
    <text evidence="2 7">Belongs to the TVP38/TMEM64 family.</text>
</comment>
<feature type="domain" description="VTT" evidence="8">
    <location>
        <begin position="67"/>
        <end position="184"/>
    </location>
</feature>
<dbReference type="GO" id="GO:0005886">
    <property type="term" value="C:plasma membrane"/>
    <property type="evidence" value="ECO:0007669"/>
    <property type="project" value="UniProtKB-SubCell"/>
</dbReference>
<evidence type="ECO:0000256" key="1">
    <source>
        <dbReference type="ARBA" id="ARBA00004651"/>
    </source>
</evidence>
<feature type="transmembrane region" description="Helical" evidence="7">
    <location>
        <begin position="161"/>
        <end position="182"/>
    </location>
</feature>
<evidence type="ECO:0000256" key="5">
    <source>
        <dbReference type="ARBA" id="ARBA00022989"/>
    </source>
</evidence>
<dbReference type="RefSeq" id="WP_223845803.1">
    <property type="nucleotide sequence ID" value="NZ_FOPJ01000006.1"/>
</dbReference>
<keyword evidence="6 7" id="KW-0472">Membrane</keyword>
<evidence type="ECO:0000313" key="10">
    <source>
        <dbReference type="Proteomes" id="UP000199065"/>
    </source>
</evidence>
<evidence type="ECO:0000313" key="9">
    <source>
        <dbReference type="EMBL" id="SFG56903.1"/>
    </source>
</evidence>
<dbReference type="EMBL" id="FOPJ01000006">
    <property type="protein sequence ID" value="SFG56903.1"/>
    <property type="molecule type" value="Genomic_DNA"/>
</dbReference>
<evidence type="ECO:0000256" key="4">
    <source>
        <dbReference type="ARBA" id="ARBA00022692"/>
    </source>
</evidence>
<protein>
    <recommendedName>
        <fullName evidence="7">TVP38/TMEM64 family membrane protein</fullName>
    </recommendedName>
</protein>
<keyword evidence="4 7" id="KW-0812">Transmembrane</keyword>
<gene>
    <name evidence="9" type="ORF">SAMN05660282_01276</name>
</gene>
<evidence type="ECO:0000256" key="2">
    <source>
        <dbReference type="ARBA" id="ARBA00008640"/>
    </source>
</evidence>
<feature type="transmembrane region" description="Helical" evidence="7">
    <location>
        <begin position="12"/>
        <end position="32"/>
    </location>
</feature>
<dbReference type="InterPro" id="IPR015414">
    <property type="entry name" value="TMEM64"/>
</dbReference>
<reference evidence="9 10" key="1">
    <citation type="submission" date="2016-10" db="EMBL/GenBank/DDBJ databases">
        <authorList>
            <person name="de Groot N.N."/>
        </authorList>
    </citation>
    <scope>NUCLEOTIDE SEQUENCE [LARGE SCALE GENOMIC DNA]</scope>
    <source>
        <strain>J11</strain>
        <strain evidence="10">PG 39</strain>
    </source>
</reference>
<dbReference type="PANTHER" id="PTHR12677">
    <property type="entry name" value="GOLGI APPARATUS MEMBRANE PROTEIN TVP38-RELATED"/>
    <property type="match status" value="1"/>
</dbReference>
<comment type="subcellular location">
    <subcellularLocation>
        <location evidence="1 7">Cell membrane</location>
        <topology evidence="1 7">Multi-pass membrane protein</topology>
    </subcellularLocation>
</comment>
<dbReference type="PANTHER" id="PTHR12677:SF59">
    <property type="entry name" value="GOLGI APPARATUS MEMBRANE PROTEIN TVP38-RELATED"/>
    <property type="match status" value="1"/>
</dbReference>
<evidence type="ECO:0000256" key="6">
    <source>
        <dbReference type="ARBA" id="ARBA00023136"/>
    </source>
</evidence>
<feature type="transmembrane region" description="Helical" evidence="7">
    <location>
        <begin position="133"/>
        <end position="155"/>
    </location>
</feature>
<keyword evidence="10" id="KW-1185">Reference proteome</keyword>
<evidence type="ECO:0000259" key="8">
    <source>
        <dbReference type="Pfam" id="PF09335"/>
    </source>
</evidence>